<dbReference type="Ensembl" id="ENSLLET00000035910.1">
    <property type="protein sequence ID" value="ENSLLEP00000034593.1"/>
    <property type="gene ID" value="ENSLLEG00000021873.1"/>
</dbReference>
<dbReference type="GO" id="GO:0003341">
    <property type="term" value="P:cilium movement"/>
    <property type="evidence" value="ECO:0007669"/>
    <property type="project" value="InterPro"/>
</dbReference>
<sequence length="590" mass="68664">MWSTTLPLITLSHNTHCGKITYTFCVLPQATMPATMTPDSVKPPMHEQIAEFQKKIQLLDGDQKAFQEQSGWKILKNGETIQWLRQENKRLHRKLANVLAGDEKVIKEAFQNRAVEKAAMRGKSGQAAIQVMDQKLCDKVKRLNALRHQSEIRRKRLEELQMLCKQNESEQSKSGKVEESPEEEKNEVTEQEEVPHQSLRVLENRLEKAQLKWQESEHISNVYQKLKDHMQEESLTYQSQLDLLEAEILRQRQELKELQDMNKGAVMARDTSRSELLRQEEELHQERRERDRILQEYKRQAEERRMHAERAERRAQRVVLQGEDAPAEALLATNGQEEEKVIQTYQEAFKRIKDATGVTDTQEVVSRFIAQGETHRHLEVLKSENDKALVRLKEEKERLQEAFQELKYSGEAKLSSGQQVLEELQMHLQMEEKKRNTFKEELERMSKILNSAKAGVEHLANKVQHVKVPRSRFPAPDFSPLSDEYVLDVLSITEEKLQKLLEELDGQDLREIAKQMEEEEFQASMEGKLPAYNVRISLPAPAKQDIYDDEDSGDDEGDVVTRAVLKRLSQQIVESKTKRRTRPKKKRGKQ</sequence>
<dbReference type="GeneTree" id="ENSGT00940000153116"/>
<evidence type="ECO:0000256" key="1">
    <source>
        <dbReference type="ARBA" id="ARBA00023054"/>
    </source>
</evidence>
<dbReference type="GO" id="GO:0035253">
    <property type="term" value="C:ciliary rootlet"/>
    <property type="evidence" value="ECO:0007669"/>
    <property type="project" value="TreeGrafter"/>
</dbReference>
<reference evidence="5" key="2">
    <citation type="submission" date="2025-09" db="UniProtKB">
        <authorList>
            <consortium name="Ensembl"/>
        </authorList>
    </citation>
    <scope>IDENTIFICATION</scope>
</reference>
<accession>A0A8C5QB76</accession>
<organism evidence="5 6">
    <name type="scientific">Leptobrachium leishanense</name>
    <name type="common">Leishan spiny toad</name>
    <dbReference type="NCBI Taxonomy" id="445787"/>
    <lineage>
        <taxon>Eukaryota</taxon>
        <taxon>Metazoa</taxon>
        <taxon>Chordata</taxon>
        <taxon>Craniata</taxon>
        <taxon>Vertebrata</taxon>
        <taxon>Euteleostomi</taxon>
        <taxon>Amphibia</taxon>
        <taxon>Batrachia</taxon>
        <taxon>Anura</taxon>
        <taxon>Pelobatoidea</taxon>
        <taxon>Megophryidae</taxon>
        <taxon>Leptobrachium</taxon>
    </lineage>
</organism>
<feature type="region of interest" description="Disordered" evidence="3">
    <location>
        <begin position="164"/>
        <end position="196"/>
    </location>
</feature>
<dbReference type="InterPro" id="IPR033192">
    <property type="entry name" value="ODAD3"/>
</dbReference>
<reference evidence="5" key="1">
    <citation type="submission" date="2025-08" db="UniProtKB">
        <authorList>
            <consortium name="Ensembl"/>
        </authorList>
    </citation>
    <scope>IDENTIFICATION</scope>
</reference>
<feature type="domain" description="ODAD1 central coiled coil region" evidence="4">
    <location>
        <begin position="198"/>
        <end position="464"/>
    </location>
</feature>
<name>A0A8C5QB76_9ANUR</name>
<evidence type="ECO:0000313" key="5">
    <source>
        <dbReference type="Ensembl" id="ENSLLEP00000034593.1"/>
    </source>
</evidence>
<keyword evidence="1 2" id="KW-0175">Coiled coil</keyword>
<evidence type="ECO:0000313" key="6">
    <source>
        <dbReference type="Proteomes" id="UP000694569"/>
    </source>
</evidence>
<dbReference type="PANTHER" id="PTHR46518">
    <property type="entry name" value="COILED-COIL DOMAIN-CONTAINING PROTEIN 151"/>
    <property type="match status" value="1"/>
</dbReference>
<dbReference type="AlphaFoldDB" id="A0A8C5QB76"/>
<gene>
    <name evidence="5" type="primary">ODAD3</name>
</gene>
<dbReference type="GO" id="GO:0036064">
    <property type="term" value="C:ciliary basal body"/>
    <property type="evidence" value="ECO:0007669"/>
    <property type="project" value="TreeGrafter"/>
</dbReference>
<feature type="coiled-coil region" evidence="2">
    <location>
        <begin position="378"/>
        <end position="448"/>
    </location>
</feature>
<feature type="compositionally biased region" description="Basic and acidic residues" evidence="3">
    <location>
        <begin position="167"/>
        <end position="179"/>
    </location>
</feature>
<dbReference type="PANTHER" id="PTHR46518:SF1">
    <property type="entry name" value="OUTER DYNEIN ARM-DOCKING COMPLEX SUBUNIT 3"/>
    <property type="match status" value="1"/>
</dbReference>
<dbReference type="Pfam" id="PF21773">
    <property type="entry name" value="ODAD1_CC"/>
    <property type="match status" value="1"/>
</dbReference>
<keyword evidence="6" id="KW-1185">Reference proteome</keyword>
<protein>
    <submittedName>
        <fullName evidence="5">Outer dynein arm docking complex subunit 3</fullName>
    </submittedName>
</protein>
<dbReference type="GO" id="GO:0097542">
    <property type="term" value="C:ciliary tip"/>
    <property type="evidence" value="ECO:0007669"/>
    <property type="project" value="TreeGrafter"/>
</dbReference>
<dbReference type="GO" id="GO:0036158">
    <property type="term" value="P:outer dynein arm assembly"/>
    <property type="evidence" value="ECO:0007669"/>
    <property type="project" value="InterPro"/>
</dbReference>
<evidence type="ECO:0000259" key="4">
    <source>
        <dbReference type="Pfam" id="PF21773"/>
    </source>
</evidence>
<proteinExistence type="predicted"/>
<dbReference type="OrthoDB" id="10255247at2759"/>
<evidence type="ECO:0000256" key="3">
    <source>
        <dbReference type="SAM" id="MobiDB-lite"/>
    </source>
</evidence>
<dbReference type="Proteomes" id="UP000694569">
    <property type="component" value="Unplaced"/>
</dbReference>
<feature type="coiled-coil region" evidence="2">
    <location>
        <begin position="227"/>
        <end position="318"/>
    </location>
</feature>
<feature type="compositionally biased region" description="Acidic residues" evidence="3">
    <location>
        <begin position="180"/>
        <end position="192"/>
    </location>
</feature>
<dbReference type="InterPro" id="IPR049258">
    <property type="entry name" value="ODAD1_CC"/>
</dbReference>
<evidence type="ECO:0000256" key="2">
    <source>
        <dbReference type="SAM" id="Coils"/>
    </source>
</evidence>